<reference evidence="4" key="3">
    <citation type="submission" date="2020-12" db="UniProtKB">
        <authorList>
            <consortium name="EnsemblPlants"/>
        </authorList>
    </citation>
    <scope>IDENTIFICATION</scope>
</reference>
<reference evidence="3 5" key="1">
    <citation type="journal article" date="2008" name="Science">
        <title>The Physcomitrella genome reveals evolutionary insights into the conquest of land by plants.</title>
        <authorList>
            <person name="Rensing S."/>
            <person name="Lang D."/>
            <person name="Zimmer A."/>
            <person name="Terry A."/>
            <person name="Salamov A."/>
            <person name="Shapiro H."/>
            <person name="Nishiyama T."/>
            <person name="Perroud P.-F."/>
            <person name="Lindquist E."/>
            <person name="Kamisugi Y."/>
            <person name="Tanahashi T."/>
            <person name="Sakakibara K."/>
            <person name="Fujita T."/>
            <person name="Oishi K."/>
            <person name="Shin-I T."/>
            <person name="Kuroki Y."/>
            <person name="Toyoda A."/>
            <person name="Suzuki Y."/>
            <person name="Hashimoto A."/>
            <person name="Yamaguchi K."/>
            <person name="Sugano A."/>
            <person name="Kohara Y."/>
            <person name="Fujiyama A."/>
            <person name="Anterola A."/>
            <person name="Aoki S."/>
            <person name="Ashton N."/>
            <person name="Barbazuk W.B."/>
            <person name="Barker E."/>
            <person name="Bennetzen J."/>
            <person name="Bezanilla M."/>
            <person name="Blankenship R."/>
            <person name="Cho S.H."/>
            <person name="Dutcher S."/>
            <person name="Estelle M."/>
            <person name="Fawcett J.A."/>
            <person name="Gundlach H."/>
            <person name="Hanada K."/>
            <person name="Heyl A."/>
            <person name="Hicks K.A."/>
            <person name="Hugh J."/>
            <person name="Lohr M."/>
            <person name="Mayer K."/>
            <person name="Melkozernov A."/>
            <person name="Murata T."/>
            <person name="Nelson D."/>
            <person name="Pils B."/>
            <person name="Prigge M."/>
            <person name="Reiss B."/>
            <person name="Renner T."/>
            <person name="Rombauts S."/>
            <person name="Rushton P."/>
            <person name="Sanderfoot A."/>
            <person name="Schween G."/>
            <person name="Shiu S.-H."/>
            <person name="Stueber K."/>
            <person name="Theodoulou F.L."/>
            <person name="Tu H."/>
            <person name="Van de Peer Y."/>
            <person name="Verrier P.J."/>
            <person name="Waters E."/>
            <person name="Wood A."/>
            <person name="Yang L."/>
            <person name="Cove D."/>
            <person name="Cuming A."/>
            <person name="Hasebe M."/>
            <person name="Lucas S."/>
            <person name="Mishler D.B."/>
            <person name="Reski R."/>
            <person name="Grigoriev I."/>
            <person name="Quatrano R.S."/>
            <person name="Boore J.L."/>
        </authorList>
    </citation>
    <scope>NUCLEOTIDE SEQUENCE [LARGE SCALE GENOMIC DNA]</scope>
    <source>
        <strain evidence="4 5">cv. Gransden 2004</strain>
    </source>
</reference>
<dbReference type="EMBL" id="ABEU02000018">
    <property type="protein sequence ID" value="PNR34835.1"/>
    <property type="molecule type" value="Genomic_DNA"/>
</dbReference>
<feature type="region of interest" description="Disordered" evidence="2">
    <location>
        <begin position="196"/>
        <end position="224"/>
    </location>
</feature>
<dbReference type="RefSeq" id="XP_024402973.1">
    <property type="nucleotide sequence ID" value="XM_024547205.2"/>
</dbReference>
<feature type="coiled-coil region" evidence="1">
    <location>
        <begin position="241"/>
        <end position="426"/>
    </location>
</feature>
<sequence>MKRTEGRLQESRCVDVQVETPSGMAHSPDCSYAKMQCRKAGLKRRRRISDRNVSSPVKVERLRSASRKVSPSKRLQTTAEETQEENRVPLTPGVSYTQNVRDSDVVDNGSHESDFLCRQSLLAELRRRNEVMLAVQRQRNAAIAEGQMLPDHECDQSMETELLEELRRTNELIESARKQRDDAIAPKQLQLEEQRRVTHKASRDLTAVQKPRDDACKESGTQSRFQLEDEHQIQTELPEQLLQAQEELKVAKKERDGAVAEKHSQLERQCDHVFEIEMGLRMELQRVANELETTRQEREKAILEVHLDQEHLREQIRQIELELRGAIQQKVEELKVVKKERDAAIREKYSQLELQCDQITEVEMELQRDLQEVLEELQSIQEERDTQPNQNCSQNGASLQEHFDKVREIEQELAQSREKLNCLRKQYSVTFESKLPSSESWISNEERFGILL</sequence>
<dbReference type="OrthoDB" id="10475502at2759"/>
<feature type="region of interest" description="Disordered" evidence="2">
    <location>
        <begin position="43"/>
        <end position="111"/>
    </location>
</feature>
<evidence type="ECO:0000313" key="3">
    <source>
        <dbReference type="EMBL" id="PNR34835.1"/>
    </source>
</evidence>
<feature type="compositionally biased region" description="Basic and acidic residues" evidence="2">
    <location>
        <begin position="101"/>
        <end position="111"/>
    </location>
</feature>
<reference evidence="3 5" key="2">
    <citation type="journal article" date="2018" name="Plant J.">
        <title>The Physcomitrella patens chromosome-scale assembly reveals moss genome structure and evolution.</title>
        <authorList>
            <person name="Lang D."/>
            <person name="Ullrich K.K."/>
            <person name="Murat F."/>
            <person name="Fuchs J."/>
            <person name="Jenkins J."/>
            <person name="Haas F.B."/>
            <person name="Piednoel M."/>
            <person name="Gundlach H."/>
            <person name="Van Bel M."/>
            <person name="Meyberg R."/>
            <person name="Vives C."/>
            <person name="Morata J."/>
            <person name="Symeonidi A."/>
            <person name="Hiss M."/>
            <person name="Muchero W."/>
            <person name="Kamisugi Y."/>
            <person name="Saleh O."/>
            <person name="Blanc G."/>
            <person name="Decker E.L."/>
            <person name="van Gessel N."/>
            <person name="Grimwood J."/>
            <person name="Hayes R.D."/>
            <person name="Graham S.W."/>
            <person name="Gunter L.E."/>
            <person name="McDaniel S.F."/>
            <person name="Hoernstein S.N.W."/>
            <person name="Larsson A."/>
            <person name="Li F.W."/>
            <person name="Perroud P.F."/>
            <person name="Phillips J."/>
            <person name="Ranjan P."/>
            <person name="Rokshar D.S."/>
            <person name="Rothfels C.J."/>
            <person name="Schneider L."/>
            <person name="Shu S."/>
            <person name="Stevenson D.W."/>
            <person name="Thummler F."/>
            <person name="Tillich M."/>
            <person name="Villarreal Aguilar J.C."/>
            <person name="Widiez T."/>
            <person name="Wong G.K."/>
            <person name="Wymore A."/>
            <person name="Zhang Y."/>
            <person name="Zimmer A.D."/>
            <person name="Quatrano R.S."/>
            <person name="Mayer K.F.X."/>
            <person name="Goodstein D."/>
            <person name="Casacuberta J.M."/>
            <person name="Vandepoele K."/>
            <person name="Reski R."/>
            <person name="Cuming A.C."/>
            <person name="Tuskan G.A."/>
            <person name="Maumus F."/>
            <person name="Salse J."/>
            <person name="Schmutz J."/>
            <person name="Rensing S.A."/>
        </authorList>
    </citation>
    <scope>NUCLEOTIDE SEQUENCE [LARGE SCALE GENOMIC DNA]</scope>
    <source>
        <strain evidence="4 5">cv. Gransden 2004</strain>
    </source>
</reference>
<evidence type="ECO:0000256" key="2">
    <source>
        <dbReference type="SAM" id="MobiDB-lite"/>
    </source>
</evidence>
<dbReference type="Proteomes" id="UP000006727">
    <property type="component" value="Chromosome 18"/>
</dbReference>
<protein>
    <submittedName>
        <fullName evidence="3 4">Uncharacterized protein</fullName>
    </submittedName>
</protein>
<dbReference type="HOGENOM" id="CLU_606083_0_0_1"/>
<proteinExistence type="predicted"/>
<dbReference type="EnsemblPlants" id="Pp3c18_4800V3.1">
    <property type="protein sequence ID" value="PAC:32983265.CDS.1"/>
    <property type="gene ID" value="Pp3c18_4800"/>
</dbReference>
<dbReference type="AlphaFoldDB" id="A9RMD1"/>
<dbReference type="EnsemblPlants" id="Pp3c18_4800V3.2">
    <property type="protein sequence ID" value="PAC:32983266.CDS.1"/>
    <property type="gene ID" value="Pp3c18_4800"/>
</dbReference>
<dbReference type="RefSeq" id="XP_024402974.1">
    <property type="nucleotide sequence ID" value="XM_024547206.2"/>
</dbReference>
<dbReference type="RefSeq" id="XP_024402972.1">
    <property type="nucleotide sequence ID" value="XM_024547204.2"/>
</dbReference>
<gene>
    <name evidence="4" type="primary">LOC112295503</name>
    <name evidence="3" type="ORF">PHYPA_022733</name>
</gene>
<evidence type="ECO:0000256" key="1">
    <source>
        <dbReference type="SAM" id="Coils"/>
    </source>
</evidence>
<dbReference type="EnsemblPlants" id="Pp3c18_4800V3.3">
    <property type="protein sequence ID" value="PAC:32983267.CDS.1"/>
    <property type="gene ID" value="Pp3c18_4800"/>
</dbReference>
<dbReference type="PaxDb" id="3218-PP1S17_55V6.2"/>
<dbReference type="Gramene" id="Pp3c18_4800V3.2">
    <property type="protein sequence ID" value="PAC:32983266.CDS.1"/>
    <property type="gene ID" value="Pp3c18_4800"/>
</dbReference>
<dbReference type="KEGG" id="ppp:112295503"/>
<keyword evidence="1" id="KW-0175">Coiled coil</keyword>
<name>A9RMD1_PHYPA</name>
<organism evidence="3">
    <name type="scientific">Physcomitrium patens</name>
    <name type="common">Spreading-leaved earth moss</name>
    <name type="synonym">Physcomitrella patens</name>
    <dbReference type="NCBI Taxonomy" id="3218"/>
    <lineage>
        <taxon>Eukaryota</taxon>
        <taxon>Viridiplantae</taxon>
        <taxon>Streptophyta</taxon>
        <taxon>Embryophyta</taxon>
        <taxon>Bryophyta</taxon>
        <taxon>Bryophytina</taxon>
        <taxon>Bryopsida</taxon>
        <taxon>Funariidae</taxon>
        <taxon>Funariales</taxon>
        <taxon>Funariaceae</taxon>
        <taxon>Physcomitrium</taxon>
    </lineage>
</organism>
<feature type="compositionally biased region" description="Polar residues" evidence="2">
    <location>
        <begin position="67"/>
        <end position="80"/>
    </location>
</feature>
<dbReference type="Gramene" id="Pp3c18_4800V3.3">
    <property type="protein sequence ID" value="PAC:32983267.CDS.1"/>
    <property type="gene ID" value="Pp3c18_4800"/>
</dbReference>
<evidence type="ECO:0000313" key="4">
    <source>
        <dbReference type="EnsemblPlants" id="PAC:32983265.CDS.1"/>
    </source>
</evidence>
<dbReference type="GeneID" id="112295503"/>
<keyword evidence="5" id="KW-1185">Reference proteome</keyword>
<dbReference type="Gramene" id="Pp3c18_4800V3.1">
    <property type="protein sequence ID" value="PAC:32983265.CDS.1"/>
    <property type="gene ID" value="Pp3c18_4800"/>
</dbReference>
<accession>A9RMD1</accession>
<evidence type="ECO:0000313" key="5">
    <source>
        <dbReference type="Proteomes" id="UP000006727"/>
    </source>
</evidence>